<dbReference type="Proteomes" id="UP000028042">
    <property type="component" value="Unassembled WGS sequence"/>
</dbReference>
<dbReference type="Pfam" id="PF07963">
    <property type="entry name" value="N_methyl"/>
    <property type="match status" value="1"/>
</dbReference>
<dbReference type="EMBL" id="CP009268">
    <property type="protein sequence ID" value="AJA51940.1"/>
    <property type="molecule type" value="Genomic_DNA"/>
</dbReference>
<dbReference type="NCBIfam" id="TIGR02532">
    <property type="entry name" value="IV_pilin_GFxxxE"/>
    <property type="match status" value="1"/>
</dbReference>
<dbReference type="PROSITE" id="PS00409">
    <property type="entry name" value="PROKAR_NTER_METHYL"/>
    <property type="match status" value="1"/>
</dbReference>
<keyword evidence="1" id="KW-1133">Transmembrane helix</keyword>
<dbReference type="RefSeq" id="WP_003444123.1">
    <property type="nucleotide sequence ID" value="NZ_ANZB01000004.1"/>
</dbReference>
<dbReference type="KEGG" id="cpat:CLPA_c18820"/>
<evidence type="ECO:0000313" key="4">
    <source>
        <dbReference type="Proteomes" id="UP000028042"/>
    </source>
</evidence>
<dbReference type="SUPFAM" id="SSF54523">
    <property type="entry name" value="Pili subunits"/>
    <property type="match status" value="1"/>
</dbReference>
<keyword evidence="1" id="KW-0472">Membrane</keyword>
<proteinExistence type="predicted"/>
<gene>
    <name evidence="2" type="ORF">CLPA_c18820</name>
    <name evidence="3" type="ORF">CP6013_01298</name>
</gene>
<evidence type="ECO:0000313" key="5">
    <source>
        <dbReference type="Proteomes" id="UP000030905"/>
    </source>
</evidence>
<evidence type="ECO:0000256" key="1">
    <source>
        <dbReference type="SAM" id="Phobius"/>
    </source>
</evidence>
<reference evidence="3 4" key="3">
    <citation type="journal article" name="Genome Announc.">
        <title>Improved Draft Genome Sequence of Clostridium pasteurianum Strain ATCC 6013 (DSM 525) Using a Hybrid Next-Generation Sequencing Approach.</title>
        <authorList>
            <person name="Pyne M.E."/>
            <person name="Utturkar S."/>
            <person name="Brown S.D."/>
            <person name="Moo-Young M."/>
            <person name="Chung D.A."/>
            <person name="Chou C.P."/>
        </authorList>
    </citation>
    <scope>NUCLEOTIDE SEQUENCE [LARGE SCALE GENOMIC DNA]</scope>
    <source>
        <strain evidence="3 4">ATCC 6013</strain>
    </source>
</reference>
<dbReference type="Proteomes" id="UP000030905">
    <property type="component" value="Chromosome"/>
</dbReference>
<evidence type="ECO:0000313" key="3">
    <source>
        <dbReference type="EMBL" id="KRU12051.1"/>
    </source>
</evidence>
<name>A0A0H3J4P3_CLOPA</name>
<sequence>MYNKNFMSKGFTLIEIIVVISIISIITSITLIQVKSYKDLKNQIEVKRFNSDVISFINESRIQCILKESSRQISFLKGSDEVKVYESSHLKGRLKLPSGFAIKDNNVITSDKLIYINSSGMITTPCSLKYSDRKGKSNIITIGVGTTYAEIKE</sequence>
<dbReference type="InterPro" id="IPR012902">
    <property type="entry name" value="N_methyl_site"/>
</dbReference>
<dbReference type="eggNOG" id="COG4970">
    <property type="taxonomic scope" value="Bacteria"/>
</dbReference>
<keyword evidence="1" id="KW-0812">Transmembrane</keyword>
<dbReference type="InterPro" id="IPR045584">
    <property type="entry name" value="Pilin-like"/>
</dbReference>
<dbReference type="AlphaFoldDB" id="A0A0H3J4P3"/>
<dbReference type="KEGG" id="cpae:CPAST_c18820"/>
<organism evidence="2 5">
    <name type="scientific">Clostridium pasteurianum DSM 525 = ATCC 6013</name>
    <dbReference type="NCBI Taxonomy" id="1262449"/>
    <lineage>
        <taxon>Bacteria</taxon>
        <taxon>Bacillati</taxon>
        <taxon>Bacillota</taxon>
        <taxon>Clostridia</taxon>
        <taxon>Eubacteriales</taxon>
        <taxon>Clostridiaceae</taxon>
        <taxon>Clostridium</taxon>
    </lineage>
</organism>
<dbReference type="EMBL" id="JPGY02000001">
    <property type="protein sequence ID" value="KRU12051.1"/>
    <property type="molecule type" value="Genomic_DNA"/>
</dbReference>
<evidence type="ECO:0000313" key="2">
    <source>
        <dbReference type="EMBL" id="AJA51940.1"/>
    </source>
</evidence>
<reference evidence="3" key="2">
    <citation type="submission" date="2015-10" db="EMBL/GenBank/DDBJ databases">
        <title>Improved Draft Genome Sequence of Clostridium pasteurianum Strain ATCC 6013 (DSM 525) Using a Hybrid Next-Generation Sequencing Approach.</title>
        <authorList>
            <person name="Pyne M.E."/>
            <person name="Utturkar S.M."/>
            <person name="Brown S.D."/>
            <person name="Moo-Young M."/>
            <person name="Chung D.A."/>
            <person name="Chou P.C."/>
        </authorList>
    </citation>
    <scope>NUCLEOTIDE SEQUENCE</scope>
    <source>
        <strain evidence="3">ATCC 6013</strain>
    </source>
</reference>
<keyword evidence="5" id="KW-1185">Reference proteome</keyword>
<dbReference type="PATRIC" id="fig|1262449.3.peg.1721"/>
<accession>A0A0H3J4P3</accession>
<dbReference type="GeneID" id="93074040"/>
<feature type="transmembrane region" description="Helical" evidence="1">
    <location>
        <begin position="12"/>
        <end position="32"/>
    </location>
</feature>
<dbReference type="Gene3D" id="3.30.700.10">
    <property type="entry name" value="Glycoprotein, Type 4 Pilin"/>
    <property type="match status" value="1"/>
</dbReference>
<reference evidence="2 5" key="1">
    <citation type="journal article" date="2015" name="Genome Announc.">
        <title>Complete Genome Sequence of the Nitrogen-Fixing and Solvent-Producing Clostridium pasteurianum DSM 525.</title>
        <authorList>
            <person name="Poehlein A."/>
            <person name="Grosse-Honebrink A."/>
            <person name="Zhang Y."/>
            <person name="Minton N.P."/>
            <person name="Daniel R."/>
        </authorList>
    </citation>
    <scope>NUCLEOTIDE SEQUENCE [LARGE SCALE GENOMIC DNA]</scope>
    <source>
        <strain evidence="2">DSM 525</strain>
        <strain evidence="5">DSM 525 / ATCC 6013</strain>
    </source>
</reference>
<protein>
    <submittedName>
        <fullName evidence="2">Prepilin-type N-terminal cleavage/methylation domain-containing protein</fullName>
    </submittedName>
</protein>